<keyword evidence="1" id="KW-1133">Transmembrane helix</keyword>
<keyword evidence="1" id="KW-0812">Transmembrane</keyword>
<keyword evidence="3" id="KW-1185">Reference proteome</keyword>
<gene>
    <name evidence="2" type="ORF">DM826_03390</name>
</gene>
<evidence type="ECO:0000313" key="2">
    <source>
        <dbReference type="EMBL" id="RJX44132.1"/>
    </source>
</evidence>
<dbReference type="Proteomes" id="UP000276588">
    <property type="component" value="Unassembled WGS sequence"/>
</dbReference>
<name>A0A3A6PXQ6_9EURY</name>
<evidence type="ECO:0000256" key="1">
    <source>
        <dbReference type="SAM" id="Phobius"/>
    </source>
</evidence>
<keyword evidence="1" id="KW-0472">Membrane</keyword>
<organism evidence="2 3">
    <name type="scientific">Halonotius aquaticus</name>
    <dbReference type="NCBI Taxonomy" id="2216978"/>
    <lineage>
        <taxon>Archaea</taxon>
        <taxon>Methanobacteriati</taxon>
        <taxon>Methanobacteriota</taxon>
        <taxon>Stenosarchaea group</taxon>
        <taxon>Halobacteria</taxon>
        <taxon>Halobacteriales</taxon>
        <taxon>Haloferacaceae</taxon>
        <taxon>Halonotius</taxon>
    </lineage>
</organism>
<accession>A0A3A6PXQ6</accession>
<sequence length="69" mass="6895">MESAMGMNANITWGGAGLVLALAGTAFVISEIQHGIEVGNPLPVAYGGAVVLATVIAVLLIVPSMRSSS</sequence>
<evidence type="ECO:0000313" key="3">
    <source>
        <dbReference type="Proteomes" id="UP000276588"/>
    </source>
</evidence>
<feature type="transmembrane region" description="Helical" evidence="1">
    <location>
        <begin position="44"/>
        <end position="62"/>
    </location>
</feature>
<comment type="caution">
    <text evidence="2">The sequence shown here is derived from an EMBL/GenBank/DDBJ whole genome shotgun (WGS) entry which is preliminary data.</text>
</comment>
<reference evidence="2 3" key="1">
    <citation type="submission" date="2018-06" db="EMBL/GenBank/DDBJ databases">
        <title>Halonotius sp. F13-13 a new haloarchaeeon isolated from a solar saltern from Isla Cristina, Huelva, Spain.</title>
        <authorList>
            <person name="Duran-Viseras A."/>
            <person name="Sanchez-Porro C."/>
            <person name="Ventosa A."/>
        </authorList>
    </citation>
    <scope>NUCLEOTIDE SEQUENCE [LARGE SCALE GENOMIC DNA]</scope>
    <source>
        <strain evidence="2 3">F13-13</strain>
    </source>
</reference>
<dbReference type="AlphaFoldDB" id="A0A3A6PXQ6"/>
<proteinExistence type="predicted"/>
<protein>
    <submittedName>
        <fullName evidence="2">Uncharacterized protein</fullName>
    </submittedName>
</protein>
<dbReference type="EMBL" id="QKNY01000005">
    <property type="protein sequence ID" value="RJX44132.1"/>
    <property type="molecule type" value="Genomic_DNA"/>
</dbReference>